<dbReference type="PIR" id="F75006">
    <property type="entry name" value="F75006"/>
</dbReference>
<dbReference type="STRING" id="272844.PAB1309"/>
<evidence type="ECO:0000259" key="2">
    <source>
        <dbReference type="Pfam" id="PF06819"/>
    </source>
</evidence>
<dbReference type="InterPro" id="IPR009639">
    <property type="entry name" value="Pept_A24A_C_arc"/>
</dbReference>
<dbReference type="OrthoDB" id="65749at2157"/>
<dbReference type="AlphaFoldDB" id="Q9UYC0"/>
<dbReference type="eggNOG" id="arCOG02300">
    <property type="taxonomic scope" value="Archaea"/>
</dbReference>
<dbReference type="RefSeq" id="WP_010868706.1">
    <property type="nucleotide sequence ID" value="NC_000868.1"/>
</dbReference>
<feature type="transmembrane region" description="Helical" evidence="1">
    <location>
        <begin position="75"/>
        <end position="95"/>
    </location>
</feature>
<dbReference type="Proteomes" id="UP000000810">
    <property type="component" value="Chromosome"/>
</dbReference>
<reference evidence="3" key="1">
    <citation type="submission" date="1999-07" db="EMBL/GenBank/DDBJ databases">
        <authorList>
            <person name="Genoscope"/>
        </authorList>
    </citation>
    <scope>NUCLEOTIDE SEQUENCE</scope>
    <source>
        <strain evidence="3">Orsay</strain>
    </source>
</reference>
<dbReference type="Pfam" id="PF06819">
    <property type="entry name" value="Arc_PepC"/>
    <property type="match status" value="1"/>
</dbReference>
<dbReference type="HOGENOM" id="CLU_691908_0_0_2"/>
<proteinExistence type="predicted"/>
<keyword evidence="1" id="KW-0812">Transmembrane</keyword>
<evidence type="ECO:0000313" key="4">
    <source>
        <dbReference type="EMBL" id="CCE71046.1"/>
    </source>
</evidence>
<reference evidence="4 6" key="5">
    <citation type="journal article" date="2012" name="Curr. Microbiol.">
        <title>Re-annotation of two hyperthermophilic archaea Pyrococcus abyssi GE5 and Pyrococcus furiosus DSM 3638.</title>
        <authorList>
            <person name="Gao J."/>
            <person name="Wang J."/>
        </authorList>
    </citation>
    <scope>GENOME REANNOTATION</scope>
    <source>
        <strain evidence="4">GE5</strain>
        <strain evidence="6">GE5 / Orsay</strain>
    </source>
</reference>
<feature type="transmembrane region" description="Helical" evidence="1">
    <location>
        <begin position="140"/>
        <end position="162"/>
    </location>
</feature>
<dbReference type="PATRIC" id="fig|272844.11.peg.1693"/>
<reference evidence="3 5" key="4">
    <citation type="journal article" date="2003" name="Mol. Microbiol.">
        <title>An integrated analysis of the genome of the hyperthermophilic archaeon Pyrococcus abyssi.</title>
        <authorList>
            <person name="Cohen G."/>
            <person name="Barbe V."/>
            <person name="Flament D."/>
            <person name="Galperin M."/>
            <person name="Heilig R."/>
            <person name="Ripp R."/>
            <person name="Lecompte O."/>
            <person name="Prieur D."/>
            <person name="Poch O."/>
            <person name="Quellerou J."/>
            <person name="Thierry J.C."/>
            <person name="Van der Oost J."/>
            <person name="Weissenbach J."/>
            <person name="Zivanovic Y."/>
            <person name="Forterre P."/>
        </authorList>
    </citation>
    <scope>NUCLEOTIDE SEQUENCE [LARGE SCALE GENOMIC DNA]</scope>
    <source>
        <strain evidence="5">GE5 / Orsay</strain>
        <strain evidence="3">Orsay</strain>
    </source>
</reference>
<protein>
    <submittedName>
        <fullName evidence="4">Archaeal signal peptidase, A24 family</fullName>
    </submittedName>
    <submittedName>
        <fullName evidence="3">FlaK flagella-related protein K</fullName>
    </submittedName>
</protein>
<feature type="transmembrane region" description="Helical" evidence="1">
    <location>
        <begin position="183"/>
        <end position="200"/>
    </location>
</feature>
<organism evidence="3 5">
    <name type="scientific">Pyrococcus abyssi (strain GE5 / Orsay)</name>
    <dbReference type="NCBI Taxonomy" id="272844"/>
    <lineage>
        <taxon>Archaea</taxon>
        <taxon>Methanobacteriati</taxon>
        <taxon>Methanobacteriota</taxon>
        <taxon>Thermococci</taxon>
        <taxon>Thermococcales</taxon>
        <taxon>Thermococcaceae</taxon>
        <taxon>Pyrococcus</taxon>
    </lineage>
</organism>
<feature type="domain" description="Peptidase A24A-predicted C-terminal archaea" evidence="2">
    <location>
        <begin position="252"/>
        <end position="359"/>
    </location>
</feature>
<keyword evidence="3" id="KW-0282">Flagellum</keyword>
<feature type="transmembrane region" description="Helical" evidence="1">
    <location>
        <begin position="206"/>
        <end position="222"/>
    </location>
</feature>
<name>Q9UYC0_PYRAB</name>
<evidence type="ECO:0000313" key="5">
    <source>
        <dbReference type="Proteomes" id="UP000000810"/>
    </source>
</evidence>
<reference evidence="3" key="3">
    <citation type="journal article" date="2001" name="Genome Res.">
        <title>Genome evolution at the genus level: comparison of three complete genomes of hyperthermophilic archaea.</title>
        <authorList>
            <person name="Lecompte O."/>
            <person name="Ripp R."/>
            <person name="Puzos-Barbe V."/>
            <person name="Duprat S."/>
            <person name="Heilig R."/>
            <person name="Dietrich J."/>
            <person name="Thierry J.C."/>
            <person name="Poch O."/>
        </authorList>
    </citation>
    <scope>NUCLEOTIDE SEQUENCE</scope>
    <source>
        <strain evidence="3">Orsay</strain>
    </source>
</reference>
<keyword evidence="3" id="KW-0969">Cilium</keyword>
<reference evidence="3" key="2">
    <citation type="journal article" date="2000" name="J. Mol. Biol.">
        <title>Archaeal homologs of eukaryotic methylation guide small nucleolar RNAs: lessons from the Pyrococcus genomes.</title>
        <authorList>
            <person name="Gaspin C."/>
            <person name="Cavaille J."/>
            <person name="Erauso G."/>
        </authorList>
    </citation>
    <scope>NUCLEOTIDE SEQUENCE</scope>
    <source>
        <strain evidence="3">Orsay</strain>
    </source>
</reference>
<dbReference type="EMBL" id="AJ248288">
    <property type="protein sequence ID" value="CAB50492.1"/>
    <property type="molecule type" value="Genomic_DNA"/>
</dbReference>
<keyword evidence="1" id="KW-1133">Transmembrane helix</keyword>
<keyword evidence="5" id="KW-1185">Reference proteome</keyword>
<gene>
    <name evidence="3" type="ordered locus">PAB1309</name>
</gene>
<evidence type="ECO:0000256" key="1">
    <source>
        <dbReference type="SAM" id="Phobius"/>
    </source>
</evidence>
<sequence>MIPLILGVIVGILTSYTDIKTSYIYEEHFFPSVAIMTKWWCSRKGCEYEAKGPYIPIVEIGILYNLITGIKHGNIVLALSPIIGLIIGLGIGYFLYYTGGWASGDVIILGAYSALLPYVPDSAKYKPPYSYYLPMNAFTILFNSLLLIFPLILVYSVVGLAVKGKIRELVGVFREGIRNVVEVTLWINFGAVLLAFVSLHMSIPKIISWILTFALILIFSRFKLVGDVLGVLSIGYGLYLSGAYYLKLLAKMFLVIYSFKLIWSAVKALRREVLIEERKVSELNPGDVLGERIILTSDGVVRDRADFFEKISSTLKGEKVESLEGEEIAGFSVEGLTQEQIEKLKALVSEGKLEDEFLVRKAMPFAPALFLGFLVSYFFGDILWWLVLKVAGLA</sequence>
<keyword evidence="1" id="KW-0472">Membrane</keyword>
<feature type="transmembrane region" description="Helical" evidence="1">
    <location>
        <begin position="102"/>
        <end position="120"/>
    </location>
</feature>
<dbReference type="KEGG" id="pab:PAB1309"/>
<dbReference type="Gene3D" id="1.20.120.1220">
    <property type="match status" value="1"/>
</dbReference>
<evidence type="ECO:0000313" key="3">
    <source>
        <dbReference type="EMBL" id="CAB50492.1"/>
    </source>
</evidence>
<feature type="transmembrane region" description="Helical" evidence="1">
    <location>
        <begin position="229"/>
        <end position="246"/>
    </location>
</feature>
<evidence type="ECO:0000313" key="6">
    <source>
        <dbReference type="Proteomes" id="UP000009139"/>
    </source>
</evidence>
<accession>Q9UYC0</accession>
<dbReference type="Proteomes" id="UP000009139">
    <property type="component" value="Chromosome"/>
</dbReference>
<dbReference type="EMBL" id="HE613800">
    <property type="protein sequence ID" value="CCE71046.1"/>
    <property type="molecule type" value="Genomic_DNA"/>
</dbReference>
<keyword evidence="3" id="KW-0966">Cell projection</keyword>
<feature type="transmembrane region" description="Helical" evidence="1">
    <location>
        <begin position="368"/>
        <end position="387"/>
    </location>
</feature>